<dbReference type="Pfam" id="PF01156">
    <property type="entry name" value="IU_nuc_hydro"/>
    <property type="match status" value="1"/>
</dbReference>
<dbReference type="InterPro" id="IPR001910">
    <property type="entry name" value="Inosine/uridine_hydrolase_dom"/>
</dbReference>
<dbReference type="AlphaFoldDB" id="A0A1H9XMY2"/>
<evidence type="ECO:0000259" key="3">
    <source>
        <dbReference type="Pfam" id="PF01156"/>
    </source>
</evidence>
<evidence type="ECO:0000256" key="1">
    <source>
        <dbReference type="ARBA" id="ARBA00022801"/>
    </source>
</evidence>
<sequence>MAASTRPVVLDVDTGVDDACALLLAARHPALDLRAVTCVGGNAPVDAVVTNTLTVLEAAGRLDVPVARGAARPLLEHPVNAAHVHGADGMGDLDWAKSQAAPDPRHAVELLRDVLLEAAASGDPDDLVTLVPLAPLTNVALLLRTWPEAAAGLREVVFMGGAAHVGNATASAEFNVFHDPEAAAVVLDAAGELGVNVTMYGLDVFYDPRVTRDEARAMVERGGRGPAELGGRLVGFQCERFDSTAATIGDAGAVCAVIDPSGVRTERLPVRVELAGTWSRGRTIVDRRDWSGDLAHDPHGAAPSLVDVCLDVDAERYARLWVDTLTGALTPSTTGEER</sequence>
<keyword evidence="5" id="KW-1185">Reference proteome</keyword>
<reference evidence="5" key="1">
    <citation type="submission" date="2016-10" db="EMBL/GenBank/DDBJ databases">
        <authorList>
            <person name="Varghese N."/>
            <person name="Submissions S."/>
        </authorList>
    </citation>
    <scope>NUCLEOTIDE SEQUENCE [LARGE SCALE GENOMIC DNA]</scope>
    <source>
        <strain evidence="5">CGMCC 1.6963</strain>
    </source>
</reference>
<dbReference type="PANTHER" id="PTHR12304">
    <property type="entry name" value="INOSINE-URIDINE PREFERRING NUCLEOSIDE HYDROLASE"/>
    <property type="match status" value="1"/>
</dbReference>
<dbReference type="RefSeq" id="WP_245735931.1">
    <property type="nucleotide sequence ID" value="NZ_FOHB01000009.1"/>
</dbReference>
<evidence type="ECO:0000256" key="2">
    <source>
        <dbReference type="ARBA" id="ARBA00023295"/>
    </source>
</evidence>
<dbReference type="InterPro" id="IPR023186">
    <property type="entry name" value="IUNH"/>
</dbReference>
<keyword evidence="1 4" id="KW-0378">Hydrolase</keyword>
<protein>
    <submittedName>
        <fullName evidence="4">Pyrimidine-specific ribonucleoside hydrolase</fullName>
    </submittedName>
</protein>
<dbReference type="STRING" id="587636.SAMN05216199_4069"/>
<dbReference type="SUPFAM" id="SSF53590">
    <property type="entry name" value="Nucleoside hydrolase"/>
    <property type="match status" value="1"/>
</dbReference>
<feature type="domain" description="Inosine/uridine-preferring nucleoside hydrolase" evidence="3">
    <location>
        <begin position="8"/>
        <end position="317"/>
    </location>
</feature>
<evidence type="ECO:0000313" key="4">
    <source>
        <dbReference type="EMBL" id="SES47389.1"/>
    </source>
</evidence>
<accession>A0A1H9XMY2</accession>
<dbReference type="GO" id="GO:0008477">
    <property type="term" value="F:purine nucleosidase activity"/>
    <property type="evidence" value="ECO:0007669"/>
    <property type="project" value="TreeGrafter"/>
</dbReference>
<evidence type="ECO:0000313" key="5">
    <source>
        <dbReference type="Proteomes" id="UP000199019"/>
    </source>
</evidence>
<name>A0A1H9XMY2_9MICO</name>
<dbReference type="GO" id="GO:0005829">
    <property type="term" value="C:cytosol"/>
    <property type="evidence" value="ECO:0007669"/>
    <property type="project" value="TreeGrafter"/>
</dbReference>
<keyword evidence="2" id="KW-0326">Glycosidase</keyword>
<dbReference type="InterPro" id="IPR036452">
    <property type="entry name" value="Ribo_hydro-like"/>
</dbReference>
<organism evidence="4 5">
    <name type="scientific">Pedococcus cremeus</name>
    <dbReference type="NCBI Taxonomy" id="587636"/>
    <lineage>
        <taxon>Bacteria</taxon>
        <taxon>Bacillati</taxon>
        <taxon>Actinomycetota</taxon>
        <taxon>Actinomycetes</taxon>
        <taxon>Micrococcales</taxon>
        <taxon>Intrasporangiaceae</taxon>
        <taxon>Pedococcus</taxon>
    </lineage>
</organism>
<dbReference type="EMBL" id="FOHB01000009">
    <property type="protein sequence ID" value="SES47389.1"/>
    <property type="molecule type" value="Genomic_DNA"/>
</dbReference>
<dbReference type="Gene3D" id="3.90.245.10">
    <property type="entry name" value="Ribonucleoside hydrolase-like"/>
    <property type="match status" value="1"/>
</dbReference>
<dbReference type="GO" id="GO:0006152">
    <property type="term" value="P:purine nucleoside catabolic process"/>
    <property type="evidence" value="ECO:0007669"/>
    <property type="project" value="TreeGrafter"/>
</dbReference>
<dbReference type="PANTHER" id="PTHR12304:SF4">
    <property type="entry name" value="URIDINE NUCLEOSIDASE"/>
    <property type="match status" value="1"/>
</dbReference>
<dbReference type="Proteomes" id="UP000199019">
    <property type="component" value="Unassembled WGS sequence"/>
</dbReference>
<proteinExistence type="predicted"/>
<gene>
    <name evidence="4" type="ORF">SAMN05216199_4069</name>
</gene>